<sequence>MRYWLMKSEPDEVSFDDVLAAPGATVAWFGVRNYQARNFMRDAMAVGDGVLFYHSGGKLPGVAGIAEIVSGPYPDASQFDAASHYHDPKATPETPRWISVDVKAVEAGRFVPLAELRTVAALDDMVLLQKGSRLSISPVTKAQYTTIVALVRGKGA</sequence>
<evidence type="ECO:0000313" key="3">
    <source>
        <dbReference type="Proteomes" id="UP000540787"/>
    </source>
</evidence>
<dbReference type="AlphaFoldDB" id="A0A7W9X2J9"/>
<protein>
    <submittedName>
        <fullName evidence="2">Putative RNA-binding protein with PUA-like domain</fullName>
    </submittedName>
</protein>
<reference evidence="2 3" key="1">
    <citation type="submission" date="2020-08" db="EMBL/GenBank/DDBJ databases">
        <title>The Agave Microbiome: Exploring the role of microbial communities in plant adaptations to desert environments.</title>
        <authorList>
            <person name="Partida-Martinez L.P."/>
        </authorList>
    </citation>
    <scope>NUCLEOTIDE SEQUENCE [LARGE SCALE GENOMIC DNA]</scope>
    <source>
        <strain evidence="2 3">AT3.2</strain>
    </source>
</reference>
<evidence type="ECO:0000313" key="2">
    <source>
        <dbReference type="EMBL" id="MBB6135246.1"/>
    </source>
</evidence>
<dbReference type="RefSeq" id="WP_183555882.1">
    <property type="nucleotide sequence ID" value="NZ_JACHBX010000003.1"/>
</dbReference>
<dbReference type="PANTHER" id="PTHR14087:SF7">
    <property type="entry name" value="THYMOCYTE NUCLEAR PROTEIN 1"/>
    <property type="match status" value="1"/>
</dbReference>
<accession>A0A7W9X2J9</accession>
<evidence type="ECO:0000259" key="1">
    <source>
        <dbReference type="Pfam" id="PF01878"/>
    </source>
</evidence>
<dbReference type="InterPro" id="IPR002740">
    <property type="entry name" value="EVE_domain"/>
</dbReference>
<comment type="caution">
    <text evidence="2">The sequence shown here is derived from an EMBL/GenBank/DDBJ whole genome shotgun (WGS) entry which is preliminary data.</text>
</comment>
<proteinExistence type="predicted"/>
<dbReference type="PANTHER" id="PTHR14087">
    <property type="entry name" value="THYMOCYTE NUCLEAR PROTEIN 1"/>
    <property type="match status" value="1"/>
</dbReference>
<feature type="domain" description="EVE" evidence="1">
    <location>
        <begin position="2"/>
        <end position="149"/>
    </location>
</feature>
<dbReference type="Proteomes" id="UP000540787">
    <property type="component" value="Unassembled WGS sequence"/>
</dbReference>
<organism evidence="2 3">
    <name type="scientific">Massilia aurea</name>
    <dbReference type="NCBI Taxonomy" id="373040"/>
    <lineage>
        <taxon>Bacteria</taxon>
        <taxon>Pseudomonadati</taxon>
        <taxon>Pseudomonadota</taxon>
        <taxon>Betaproteobacteria</taxon>
        <taxon>Burkholderiales</taxon>
        <taxon>Oxalobacteraceae</taxon>
        <taxon>Telluria group</taxon>
        <taxon>Massilia</taxon>
    </lineage>
</organism>
<dbReference type="SUPFAM" id="SSF88697">
    <property type="entry name" value="PUA domain-like"/>
    <property type="match status" value="1"/>
</dbReference>
<dbReference type="InterPro" id="IPR015947">
    <property type="entry name" value="PUA-like_sf"/>
</dbReference>
<name>A0A7W9X2J9_9BURK</name>
<dbReference type="InterPro" id="IPR047197">
    <property type="entry name" value="THYN1-like_EVE"/>
</dbReference>
<gene>
    <name evidence="2" type="ORF">HD842_003404</name>
</gene>
<keyword evidence="3" id="KW-1185">Reference proteome</keyword>
<dbReference type="Pfam" id="PF01878">
    <property type="entry name" value="EVE"/>
    <property type="match status" value="1"/>
</dbReference>
<dbReference type="Gene3D" id="3.10.590.10">
    <property type="entry name" value="ph1033 like domains"/>
    <property type="match status" value="1"/>
</dbReference>
<dbReference type="InterPro" id="IPR052181">
    <property type="entry name" value="5hmC_binding"/>
</dbReference>
<dbReference type="CDD" id="cd21133">
    <property type="entry name" value="EVE"/>
    <property type="match status" value="1"/>
</dbReference>
<dbReference type="EMBL" id="JACHBX010000003">
    <property type="protein sequence ID" value="MBB6135246.1"/>
    <property type="molecule type" value="Genomic_DNA"/>
</dbReference>